<dbReference type="EMBL" id="JBHMDY010000006">
    <property type="protein sequence ID" value="MFB9260549.1"/>
    <property type="molecule type" value="Genomic_DNA"/>
</dbReference>
<evidence type="ECO:0000313" key="2">
    <source>
        <dbReference type="EMBL" id="MFB9260549.1"/>
    </source>
</evidence>
<dbReference type="InterPro" id="IPR036465">
    <property type="entry name" value="vWFA_dom_sf"/>
</dbReference>
<sequence>MTVVPHAAPPARPDVGQAKQTDAQCQLGLPRASTPHQTERHVGVRAPALRLGIAIARSLSTSESHDHANAAAWAIAAAADTARHAQSTIAIVTFGTDSDLVDTRSTSDMRVPATEVLGAANRSADLPDALELLRHRLKLDLHPGDSRLLVVISDTAPAYLERVELSVIGLVESGAWVLWVSVDEDRPADLPAGITAVGVSSTNLTRTLPDIINDVLAALSSDGSQ</sequence>
<evidence type="ECO:0000256" key="1">
    <source>
        <dbReference type="SAM" id="MobiDB-lite"/>
    </source>
</evidence>
<evidence type="ECO:0000313" key="3">
    <source>
        <dbReference type="Proteomes" id="UP001589700"/>
    </source>
</evidence>
<dbReference type="Proteomes" id="UP001589700">
    <property type="component" value="Unassembled WGS sequence"/>
</dbReference>
<proteinExistence type="predicted"/>
<dbReference type="SUPFAM" id="SSF53300">
    <property type="entry name" value="vWA-like"/>
    <property type="match status" value="1"/>
</dbReference>
<comment type="caution">
    <text evidence="2">The sequence shown here is derived from an EMBL/GenBank/DDBJ whole genome shotgun (WGS) entry which is preliminary data.</text>
</comment>
<keyword evidence="3" id="KW-1185">Reference proteome</keyword>
<accession>A0ABV5JV07</accession>
<feature type="region of interest" description="Disordered" evidence="1">
    <location>
        <begin position="1"/>
        <end position="22"/>
    </location>
</feature>
<reference evidence="2 3" key="1">
    <citation type="submission" date="2024-09" db="EMBL/GenBank/DDBJ databases">
        <authorList>
            <person name="Sun Q."/>
            <person name="Mori K."/>
        </authorList>
    </citation>
    <scope>NUCLEOTIDE SEQUENCE [LARGE SCALE GENOMIC DNA]</scope>
    <source>
        <strain evidence="2 3">CCM 7659</strain>
    </source>
</reference>
<protein>
    <recommendedName>
        <fullName evidence="4">VWA domain-containing protein</fullName>
    </recommendedName>
</protein>
<organism evidence="2 3">
    <name type="scientific">Dietzia aerolata</name>
    <dbReference type="NCBI Taxonomy" id="595984"/>
    <lineage>
        <taxon>Bacteria</taxon>
        <taxon>Bacillati</taxon>
        <taxon>Actinomycetota</taxon>
        <taxon>Actinomycetes</taxon>
        <taxon>Mycobacteriales</taxon>
        <taxon>Dietziaceae</taxon>
        <taxon>Dietzia</taxon>
    </lineage>
</organism>
<evidence type="ECO:0008006" key="4">
    <source>
        <dbReference type="Google" id="ProtNLM"/>
    </source>
</evidence>
<name>A0ABV5JV07_9ACTN</name>
<gene>
    <name evidence="2" type="ORF">ACFFVD_12110</name>
</gene>